<feature type="compositionally biased region" description="Acidic residues" evidence="15">
    <location>
        <begin position="680"/>
        <end position="696"/>
    </location>
</feature>
<accession>A0A4C1X2V3</accession>
<dbReference type="GO" id="GO:0006974">
    <property type="term" value="P:DNA damage response"/>
    <property type="evidence" value="ECO:0007669"/>
    <property type="project" value="UniProtKB-KW"/>
</dbReference>
<feature type="domain" description="BRCT" evidence="16">
    <location>
        <begin position="1122"/>
        <end position="1205"/>
    </location>
</feature>
<gene>
    <name evidence="17" type="primary">Mdc1</name>
    <name evidence="17" type="ORF">EVAR_39757_1</name>
</gene>
<evidence type="ECO:0000256" key="3">
    <source>
        <dbReference type="ARBA" id="ARBA00015014"/>
    </source>
</evidence>
<evidence type="ECO:0000256" key="9">
    <source>
        <dbReference type="ARBA" id="ARBA00022990"/>
    </source>
</evidence>
<dbReference type="GO" id="GO:0005694">
    <property type="term" value="C:chromosome"/>
    <property type="evidence" value="ECO:0007669"/>
    <property type="project" value="UniProtKB-SubCell"/>
</dbReference>
<dbReference type="CDD" id="cd00060">
    <property type="entry name" value="FHA"/>
    <property type="match status" value="1"/>
</dbReference>
<dbReference type="InterPro" id="IPR043502">
    <property type="entry name" value="DNA/RNA_pol_sf"/>
</dbReference>
<dbReference type="InterPro" id="IPR001357">
    <property type="entry name" value="BRCT_dom"/>
</dbReference>
<evidence type="ECO:0000256" key="14">
    <source>
        <dbReference type="SAM" id="Coils"/>
    </source>
</evidence>
<evidence type="ECO:0000256" key="7">
    <source>
        <dbReference type="ARBA" id="ARBA00022763"/>
    </source>
</evidence>
<evidence type="ECO:0000256" key="1">
    <source>
        <dbReference type="ARBA" id="ARBA00004123"/>
    </source>
</evidence>
<comment type="subcellular location">
    <subcellularLocation>
        <location evidence="2">Chromosome</location>
    </subcellularLocation>
    <subcellularLocation>
        <location evidence="1">Nucleus</location>
    </subcellularLocation>
</comment>
<keyword evidence="8" id="KW-0832">Ubl conjugation</keyword>
<feature type="region of interest" description="Disordered" evidence="15">
    <location>
        <begin position="677"/>
        <end position="702"/>
    </location>
</feature>
<reference evidence="17 18" key="1">
    <citation type="journal article" date="2019" name="Commun. Biol.">
        <title>The bagworm genome reveals a unique fibroin gene that provides high tensile strength.</title>
        <authorList>
            <person name="Kono N."/>
            <person name="Nakamura H."/>
            <person name="Ohtoshi R."/>
            <person name="Tomita M."/>
            <person name="Numata K."/>
            <person name="Arakawa K."/>
        </authorList>
    </citation>
    <scope>NUCLEOTIDE SEQUENCE [LARGE SCALE GENOMIC DNA]</scope>
</reference>
<evidence type="ECO:0000313" key="17">
    <source>
        <dbReference type="EMBL" id="GBP58041.1"/>
    </source>
</evidence>
<keyword evidence="4" id="KW-0158">Chromosome</keyword>
<dbReference type="Gene3D" id="3.40.50.10190">
    <property type="entry name" value="BRCT domain"/>
    <property type="match status" value="2"/>
</dbReference>
<comment type="caution">
    <text evidence="17">The sequence shown here is derived from an EMBL/GenBank/DDBJ whole genome shotgun (WGS) entry which is preliminary data.</text>
</comment>
<dbReference type="OrthoDB" id="342264at2759"/>
<keyword evidence="9" id="KW-0007">Acetylation</keyword>
<evidence type="ECO:0000256" key="15">
    <source>
        <dbReference type="SAM" id="MobiDB-lite"/>
    </source>
</evidence>
<evidence type="ECO:0000256" key="4">
    <source>
        <dbReference type="ARBA" id="ARBA00022454"/>
    </source>
</evidence>
<dbReference type="SUPFAM" id="SSF52113">
    <property type="entry name" value="BRCT domain"/>
    <property type="match status" value="1"/>
</dbReference>
<keyword evidence="5" id="KW-1017">Isopeptide bond</keyword>
<name>A0A4C1X2V3_EUMVA</name>
<evidence type="ECO:0000256" key="5">
    <source>
        <dbReference type="ARBA" id="ARBA00022499"/>
    </source>
</evidence>
<organism evidence="17 18">
    <name type="scientific">Eumeta variegata</name>
    <name type="common">Bagworm moth</name>
    <name type="synonym">Eumeta japonica</name>
    <dbReference type="NCBI Taxonomy" id="151549"/>
    <lineage>
        <taxon>Eukaryota</taxon>
        <taxon>Metazoa</taxon>
        <taxon>Ecdysozoa</taxon>
        <taxon>Arthropoda</taxon>
        <taxon>Hexapoda</taxon>
        <taxon>Insecta</taxon>
        <taxon>Pterygota</taxon>
        <taxon>Neoptera</taxon>
        <taxon>Endopterygota</taxon>
        <taxon>Lepidoptera</taxon>
        <taxon>Glossata</taxon>
        <taxon>Ditrysia</taxon>
        <taxon>Tineoidea</taxon>
        <taxon>Psychidae</taxon>
        <taxon>Oiketicinae</taxon>
        <taxon>Eumeta</taxon>
    </lineage>
</organism>
<dbReference type="PANTHER" id="PTHR23196">
    <property type="entry name" value="PAX TRANSCRIPTION ACTIVATION DOMAIN INTERACTING PROTEIN"/>
    <property type="match status" value="1"/>
</dbReference>
<feature type="region of interest" description="Disordered" evidence="15">
    <location>
        <begin position="933"/>
        <end position="1107"/>
    </location>
</feature>
<keyword evidence="18" id="KW-1185">Reference proteome</keyword>
<dbReference type="PROSITE" id="PS50172">
    <property type="entry name" value="BRCT"/>
    <property type="match status" value="1"/>
</dbReference>
<dbReference type="Pfam" id="PF00498">
    <property type="entry name" value="FHA"/>
    <property type="match status" value="1"/>
</dbReference>
<dbReference type="SUPFAM" id="SSF49879">
    <property type="entry name" value="SMAD/FHA domain"/>
    <property type="match status" value="1"/>
</dbReference>
<feature type="compositionally biased region" description="Basic residues" evidence="15">
    <location>
        <begin position="938"/>
        <end position="947"/>
    </location>
</feature>
<evidence type="ECO:0000259" key="16">
    <source>
        <dbReference type="PROSITE" id="PS50172"/>
    </source>
</evidence>
<evidence type="ECO:0000313" key="18">
    <source>
        <dbReference type="Proteomes" id="UP000299102"/>
    </source>
</evidence>
<keyword evidence="11" id="KW-0131">Cell cycle</keyword>
<evidence type="ECO:0000256" key="11">
    <source>
        <dbReference type="ARBA" id="ARBA00023306"/>
    </source>
</evidence>
<sequence>MDDLPLTQDLHLTQTIPEKPVGFLGVNGVEYPLINGVNKIGRKKDTCNVCLDLDSGQLFHYTKAFNSLYHENIWKSLKEQGIEQKYIRLIKNVYSHSTARIQLEKKGTPFRVGKDDIVLFAETPENIQQMIYELAKESEKTGLKLNPEKTKVMTNGKKSTIRIGNNQIDYTDEYVYLGQLITQEDPICKEVERRIINSWKRYWSLKEIVKNKTLHINVKTKLFNTCVLPVLTYGSQTWALAQNTTRKLETCQHAMERSMLNYPREGKRKRGRPEKKWDDDIRQVAGVTWNRVAQDRREWKRLEEAFADWQTDIQNSISREHAVIAIRNANKITIMDINSRNKTMLGMTTLRPYLSYPLSDGDVLQFGDVMAIFRLFDSDDDLPLTQDVNVPETPIVARSNHRNITTIPETPEDDPFDTSGDKSIAKSTVFLEPGKFIQKSKKNHNARPTPVALNFDLNESKPSDVTFINTSNIHELETQLPYQEVDIFNAETQLPPVVDSGISKNKEVDICHAQTQVPSLVDKNSPRNETNNICNMETQLSSRVSKGSPKSQEHNIYNAETQIPYTVVDHSSCNKYESNSTNENKNKRNCNADLQNIDKKFENSEKNEDDKENLPFDEELDDFMECFQSQSLLTSVNENNIVEPHSPPKYIHHKIDESLINMPDNIMSMSVVQKTREDITADDDDDDKTDCEDDEEKQNKDFKNHEVDCNKDLDNDIADLPTQIIGANSQLNSTSCTKVLNQEKIYITMNVDLADQPTQILNEVESNHVDNCIEDLPTQILSKSSVISSPNKQNLLLKGQSTLTNVTNIDEENYYLATQDLVNDLNSPLKIANPTTVQYNNKNCNKKRPEPMFQTPFLVKKTNKIKASRTVEDPITKVLVKKVSNWKSNIPEVLSKETNVNNKTVTNAQPCLKSDSKVNATRQMVDKKEKKMYEVKEKVHRTRRSRNKSNTSEHLETNTKINQPLIMNNEEDAESTYSKNQIKKMESKHAKKNKINRNENSDKTSKKNKTSIKRNASDIDELERTDKAETTLRRSRRQRTANNKYENDFSNDKTSVGHRQTRKIDNKSCQAKHEESTVYDTSNESLSTGRKRQVSDIDFSPSTKKAKQKDTCMETKLALANRRRKLIQHVLFTALSNDKLRVKLVELGAVMVSDVQSCTVVVTEQLRRTFKLMCALGLGKPIVGHGWIQACLDARMIVDPWQHLITDMDGEKKLNFNLRQSLAAKRYFLKSYNVSCTPSVQPAPSELRMITECSGGVWREGGPRWLCVWAGADRALLPALAARGATLVARDVFLGCVMRQRLDLPAPTVKQP</sequence>
<evidence type="ECO:0000256" key="12">
    <source>
        <dbReference type="ARBA" id="ARBA00023858"/>
    </source>
</evidence>
<keyword evidence="7" id="KW-0227">DNA damage</keyword>
<feature type="compositionally biased region" description="Basic and acidic residues" evidence="15">
    <location>
        <begin position="996"/>
        <end position="1005"/>
    </location>
</feature>
<dbReference type="InterPro" id="IPR000253">
    <property type="entry name" value="FHA_dom"/>
</dbReference>
<keyword evidence="14" id="KW-0175">Coiled coil</keyword>
<dbReference type="STRING" id="151549.A0A4C1X2V3"/>
<dbReference type="SMART" id="SM00292">
    <property type="entry name" value="BRCT"/>
    <property type="match status" value="1"/>
</dbReference>
<dbReference type="GO" id="GO:0071897">
    <property type="term" value="P:DNA biosynthetic process"/>
    <property type="evidence" value="ECO:0007669"/>
    <property type="project" value="UniProtKB-ARBA"/>
</dbReference>
<keyword evidence="10" id="KW-0539">Nucleus</keyword>
<dbReference type="Pfam" id="PF16770">
    <property type="entry name" value="RTT107_BRCT_5"/>
    <property type="match status" value="1"/>
</dbReference>
<dbReference type="PANTHER" id="PTHR23196:SF1">
    <property type="entry name" value="PAX-INTERACTING PROTEIN 1"/>
    <property type="match status" value="1"/>
</dbReference>
<dbReference type="GO" id="GO:0005634">
    <property type="term" value="C:nucleus"/>
    <property type="evidence" value="ECO:0007669"/>
    <property type="project" value="UniProtKB-SubCell"/>
</dbReference>
<feature type="coiled-coil region" evidence="14">
    <location>
        <begin position="587"/>
        <end position="614"/>
    </location>
</feature>
<evidence type="ECO:0000256" key="10">
    <source>
        <dbReference type="ARBA" id="ARBA00023242"/>
    </source>
</evidence>
<dbReference type="Proteomes" id="UP000299102">
    <property type="component" value="Unassembled WGS sequence"/>
</dbReference>
<dbReference type="SUPFAM" id="SSF56672">
    <property type="entry name" value="DNA/RNA polymerases"/>
    <property type="match status" value="1"/>
</dbReference>
<dbReference type="EMBL" id="BGZK01000726">
    <property type="protein sequence ID" value="GBP58041.1"/>
    <property type="molecule type" value="Genomic_DNA"/>
</dbReference>
<dbReference type="InterPro" id="IPR036420">
    <property type="entry name" value="BRCT_dom_sf"/>
</dbReference>
<proteinExistence type="predicted"/>
<feature type="compositionally biased region" description="Basic and acidic residues" evidence="15">
    <location>
        <begin position="1022"/>
        <end position="1032"/>
    </location>
</feature>
<evidence type="ECO:0000256" key="2">
    <source>
        <dbReference type="ARBA" id="ARBA00004286"/>
    </source>
</evidence>
<feature type="compositionally biased region" description="Basic and acidic residues" evidence="15">
    <location>
        <begin position="1062"/>
        <end position="1076"/>
    </location>
</feature>
<protein>
    <recommendedName>
        <fullName evidence="3">Mediator of DNA damage checkpoint protein 1</fullName>
    </recommendedName>
    <alternativeName>
        <fullName evidence="13">PAX transactivation activation domain-interacting protein</fullName>
    </alternativeName>
    <alternativeName>
        <fullName evidence="12">PAX-interacting protein 1</fullName>
    </alternativeName>
</protein>
<dbReference type="Gene3D" id="2.60.200.20">
    <property type="match status" value="1"/>
</dbReference>
<dbReference type="CDD" id="cd17744">
    <property type="entry name" value="BRCT_MDC1_rpt1"/>
    <property type="match status" value="1"/>
</dbReference>
<evidence type="ECO:0000256" key="8">
    <source>
        <dbReference type="ARBA" id="ARBA00022843"/>
    </source>
</evidence>
<feature type="compositionally biased region" description="Polar residues" evidence="15">
    <location>
        <begin position="1078"/>
        <end position="1088"/>
    </location>
</feature>
<evidence type="ECO:0000256" key="6">
    <source>
        <dbReference type="ARBA" id="ARBA00022737"/>
    </source>
</evidence>
<evidence type="ECO:0000256" key="13">
    <source>
        <dbReference type="ARBA" id="ARBA00030146"/>
    </source>
</evidence>
<dbReference type="InterPro" id="IPR051579">
    <property type="entry name" value="DDR_Transcriptional_Reg"/>
</dbReference>
<dbReference type="InterPro" id="IPR008984">
    <property type="entry name" value="SMAD_FHA_dom_sf"/>
</dbReference>
<keyword evidence="6" id="KW-0677">Repeat</keyword>